<feature type="region of interest" description="Disordered" evidence="4">
    <location>
        <begin position="373"/>
        <end position="694"/>
    </location>
</feature>
<feature type="compositionally biased region" description="Basic and acidic residues" evidence="4">
    <location>
        <begin position="1348"/>
        <end position="1357"/>
    </location>
</feature>
<sequence length="1388" mass="154992">MEMCVHDGPGLHALCAMLGNWLPDDNANSVGGTNKSSTFLGQYTFFSPYMKLAGEYDLWFKIDKKAKVGLKGLLERVKADTYDSGFPVRRTLSALDFARKEVIPFLLGASKSSHLLGAVRLLRALTTPFEALIPTPAQKIANGGSDFLRSEENSKSSMDDVFFQEINGSVGVDVIDPGGFRNFGLSHDGAMIELSSRLQEVKLAFVDARTTKVLVDKLNSMFFQKREASSRRNPGETVKLSDTDRELVYQILMLLRNVLHMETEEFVGQGHLVDHKRLQPDFLALVSRKNAMFCGKRDEQEGADGLEKQMVKPQNVLLGNLFAQHLDDALLELLEHPDLPFWSGPLTEVVSLLYKNQHVSNLQKLVAQWLDSEGTDSTSDDESNTSPVESGNQSSPLLSSSNNGSDSSDSDKPDSGNTPDHQDLSKEMEKMQMSSNDSESSSKSKKPHSKRAQRDSRPFERSEQQDNKPPFFPPSPELRKKRQRSPSRNNKRLCVRSGSGSGRNNKNNKEDDADAFTAPSCVTWRKEDHGKKGVECSRATSIESLDSGAWMSSSMTSSKSMESKKRKPSSVDAAPCEYNPREEKRAASEEMNVEHDDGPAESCRPQFPTMLHRSGETESREKADKWKFAIPFRKDGVKKQQCFRSISTERSNGSGGNSSDEKPEVNEALKGVTQPVSDCPSSTEDDLEKTRNRNVTMHRRLTHQKSSSSGHLKSVSKSLALHKMSPNYTQLLSSRRKHRLAAQRRRTSERSQRASPYPSDDEISLLLRDFTVEFLIGGYGRLVGVLANELPFSAFKQTSSADNSEENEDSVVRSKIATSNVDPAHFFWLITYFLKFATQIPVDFDHLRSVLSPQVVSYLVYQGLVLSEEVKKMSMCYPVGLFCQNSPPFLRSLHLVVTALSEFLHGVDTYARSSRVAEVDKERIRELQRFLLKLRDMRSLLALLVRNEALLHGPGSATLDTFPPSAYLIDLIQTNHIFMCYLPNFASACNQGNPGETALCNKKAVDALMDHLEKLSSAKVVNQYGAVLSSYSTNPTPLNDAVFSLFHHVSVSLEKPQALLQPLIVSTFADMWNTGRELSDEWGDVVALVMRLFIERLAQVRGSSSSDESSMSSGDMVSVFETGEDTVFPDVSFRTCDDMEAEVNDNRFSELDPIVKKVLECSVHAEQWLEWIRTFLTQAACVKMYLTLQESFKAMPVTAEIKELSLAWHKESELLLNPILFFHCLAKKRIPLVPWTEPLERALENKQFLTLLEWLGLDLAAESGGSFPTVPRSWGSEELLGAAHKITPKKIVLVAEDVVEVVRKVNRVPDAMEIDKESTREPFVDVTGAEEKAGSSGSDSCYGSSMTKSEKTEEFPTRKSNSTSFWTHNVRDALPKGLRLLVDDDDEL</sequence>
<evidence type="ECO:0000256" key="2">
    <source>
        <dbReference type="ARBA" id="ARBA00008174"/>
    </source>
</evidence>
<dbReference type="InterPro" id="IPR044998">
    <property type="entry name" value="Timeless"/>
</dbReference>
<feature type="domain" description="Timeless N-terminal" evidence="5">
    <location>
        <begin position="190"/>
        <end position="403"/>
    </location>
</feature>
<evidence type="ECO:0000256" key="3">
    <source>
        <dbReference type="ARBA" id="ARBA00023242"/>
    </source>
</evidence>
<evidence type="ECO:0008006" key="9">
    <source>
        <dbReference type="Google" id="ProtNLM"/>
    </source>
</evidence>
<reference evidence="7" key="1">
    <citation type="submission" date="2020-11" db="EMBL/GenBank/DDBJ databases">
        <authorList>
            <person name="Tran Van P."/>
        </authorList>
    </citation>
    <scope>NUCLEOTIDE SEQUENCE</scope>
</reference>
<dbReference type="PANTHER" id="PTHR22940:SF5">
    <property type="entry name" value="PROTEIN TIMELESS"/>
    <property type="match status" value="1"/>
</dbReference>
<dbReference type="GO" id="GO:0003677">
    <property type="term" value="F:DNA binding"/>
    <property type="evidence" value="ECO:0007669"/>
    <property type="project" value="TreeGrafter"/>
</dbReference>
<feature type="region of interest" description="Disordered" evidence="4">
    <location>
        <begin position="730"/>
        <end position="759"/>
    </location>
</feature>
<feature type="domain" description="Timeless C-terminal" evidence="6">
    <location>
        <begin position="1224"/>
        <end position="1279"/>
    </location>
</feature>
<keyword evidence="3" id="KW-0539">Nucleus</keyword>
<dbReference type="Proteomes" id="UP000678499">
    <property type="component" value="Unassembled WGS sequence"/>
</dbReference>
<dbReference type="PANTHER" id="PTHR22940">
    <property type="entry name" value="TIMEOUT/TIMELESS-2"/>
    <property type="match status" value="1"/>
</dbReference>
<evidence type="ECO:0000313" key="8">
    <source>
        <dbReference type="Proteomes" id="UP000678499"/>
    </source>
</evidence>
<dbReference type="OrthoDB" id="6429365at2759"/>
<feature type="compositionally biased region" description="Polar residues" evidence="4">
    <location>
        <begin position="642"/>
        <end position="652"/>
    </location>
</feature>
<dbReference type="GO" id="GO:0031298">
    <property type="term" value="C:replication fork protection complex"/>
    <property type="evidence" value="ECO:0007669"/>
    <property type="project" value="TreeGrafter"/>
</dbReference>
<feature type="compositionally biased region" description="Low complexity" evidence="4">
    <location>
        <begin position="551"/>
        <end position="560"/>
    </location>
</feature>
<proteinExistence type="inferred from homology"/>
<dbReference type="GO" id="GO:0006281">
    <property type="term" value="P:DNA repair"/>
    <property type="evidence" value="ECO:0007669"/>
    <property type="project" value="TreeGrafter"/>
</dbReference>
<dbReference type="EMBL" id="CAJPEX010001342">
    <property type="protein sequence ID" value="CAG0918890.1"/>
    <property type="molecule type" value="Genomic_DNA"/>
</dbReference>
<dbReference type="GO" id="GO:0043111">
    <property type="term" value="P:replication fork arrest"/>
    <property type="evidence" value="ECO:0007669"/>
    <property type="project" value="TreeGrafter"/>
</dbReference>
<evidence type="ECO:0000256" key="4">
    <source>
        <dbReference type="SAM" id="MobiDB-lite"/>
    </source>
</evidence>
<feature type="compositionally biased region" description="Low complexity" evidence="4">
    <location>
        <begin position="384"/>
        <end position="407"/>
    </location>
</feature>
<feature type="compositionally biased region" description="Basic and acidic residues" evidence="4">
    <location>
        <begin position="579"/>
        <end position="598"/>
    </location>
</feature>
<comment type="similarity">
    <text evidence="2">Belongs to the timeless family.</text>
</comment>
<dbReference type="GO" id="GO:0000076">
    <property type="term" value="P:DNA replication checkpoint signaling"/>
    <property type="evidence" value="ECO:0007669"/>
    <property type="project" value="TreeGrafter"/>
</dbReference>
<feature type="compositionally biased region" description="Basic residues" evidence="4">
    <location>
        <begin position="479"/>
        <end position="494"/>
    </location>
</feature>
<gene>
    <name evidence="7" type="ORF">NMOB1V02_LOCUS6435</name>
</gene>
<feature type="compositionally biased region" description="Basic and acidic residues" evidence="4">
    <location>
        <begin position="409"/>
        <end position="430"/>
    </location>
</feature>
<dbReference type="EMBL" id="OA883379">
    <property type="protein sequence ID" value="CAD7278738.1"/>
    <property type="molecule type" value="Genomic_DNA"/>
</dbReference>
<dbReference type="GO" id="GO:0048511">
    <property type="term" value="P:rhythmic process"/>
    <property type="evidence" value="ECO:0007669"/>
    <property type="project" value="UniProtKB-KW"/>
</dbReference>
<feature type="compositionally biased region" description="Basic residues" evidence="4">
    <location>
        <begin position="734"/>
        <end position="745"/>
    </location>
</feature>
<protein>
    <recommendedName>
        <fullName evidence="9">Timeless N-terminal domain-containing protein</fullName>
    </recommendedName>
</protein>
<feature type="compositionally biased region" description="Low complexity" evidence="4">
    <location>
        <begin position="496"/>
        <end position="505"/>
    </location>
</feature>
<evidence type="ECO:0000256" key="1">
    <source>
        <dbReference type="ARBA" id="ARBA00004123"/>
    </source>
</evidence>
<name>A0A7R9BRB3_9CRUS</name>
<dbReference type="Pfam" id="PF05029">
    <property type="entry name" value="TIMELESS_C"/>
    <property type="match status" value="1"/>
</dbReference>
<dbReference type="InterPro" id="IPR007725">
    <property type="entry name" value="TIMELESS_C"/>
</dbReference>
<evidence type="ECO:0000313" key="7">
    <source>
        <dbReference type="EMBL" id="CAD7278738.1"/>
    </source>
</evidence>
<keyword evidence="8" id="KW-1185">Reference proteome</keyword>
<accession>A0A7R9BRB3</accession>
<feature type="region of interest" description="Disordered" evidence="4">
    <location>
        <begin position="1325"/>
        <end position="1366"/>
    </location>
</feature>
<organism evidence="7">
    <name type="scientific">Notodromas monacha</name>
    <dbReference type="NCBI Taxonomy" id="399045"/>
    <lineage>
        <taxon>Eukaryota</taxon>
        <taxon>Metazoa</taxon>
        <taxon>Ecdysozoa</taxon>
        <taxon>Arthropoda</taxon>
        <taxon>Crustacea</taxon>
        <taxon>Oligostraca</taxon>
        <taxon>Ostracoda</taxon>
        <taxon>Podocopa</taxon>
        <taxon>Podocopida</taxon>
        <taxon>Cypridocopina</taxon>
        <taxon>Cypridoidea</taxon>
        <taxon>Cyprididae</taxon>
        <taxon>Notodromas</taxon>
    </lineage>
</organism>
<evidence type="ECO:0000259" key="6">
    <source>
        <dbReference type="Pfam" id="PF05029"/>
    </source>
</evidence>
<evidence type="ECO:0000259" key="5">
    <source>
        <dbReference type="Pfam" id="PF04821"/>
    </source>
</evidence>
<feature type="compositionally biased region" description="Basic and acidic residues" evidence="4">
    <location>
        <begin position="613"/>
        <end position="638"/>
    </location>
</feature>
<feature type="compositionally biased region" description="Low complexity" evidence="4">
    <location>
        <begin position="1334"/>
        <end position="1345"/>
    </location>
</feature>
<feature type="compositionally biased region" description="Basic and acidic residues" evidence="4">
    <location>
        <begin position="524"/>
        <end position="535"/>
    </location>
</feature>
<comment type="subcellular location">
    <subcellularLocation>
        <location evidence="1">Nucleus</location>
    </subcellularLocation>
</comment>
<dbReference type="InterPro" id="IPR006906">
    <property type="entry name" value="Timeless_N"/>
</dbReference>
<feature type="compositionally biased region" description="Basic and acidic residues" evidence="4">
    <location>
        <begin position="452"/>
        <end position="466"/>
    </location>
</feature>
<dbReference type="Pfam" id="PF04821">
    <property type="entry name" value="TIMELESS"/>
    <property type="match status" value="1"/>
</dbReference>